<dbReference type="HOGENOM" id="CLU_054523_0_0_5"/>
<feature type="domain" description="Shedu protein SduA C-terminal" evidence="1">
    <location>
        <begin position="222"/>
        <end position="390"/>
    </location>
</feature>
<dbReference type="Pfam" id="PF14082">
    <property type="entry name" value="SduA_C"/>
    <property type="match status" value="1"/>
</dbReference>
<dbReference type="PATRIC" id="fig|349215.9.peg.233"/>
<accession>M4VF17</accession>
<dbReference type="AlphaFoldDB" id="M4VF17"/>
<protein>
    <recommendedName>
        <fullName evidence="1">Shedu protein SduA C-terminal domain-containing protein</fullName>
    </recommendedName>
</protein>
<gene>
    <name evidence="2" type="ORF">A11S_234</name>
</gene>
<dbReference type="KEGG" id="man:A11S_234"/>
<dbReference type="InterPro" id="IPR025359">
    <property type="entry name" value="SduA_C"/>
</dbReference>
<organism evidence="2 3">
    <name type="scientific">Micavibrio aeruginosavorus EPB</name>
    <dbReference type="NCBI Taxonomy" id="349215"/>
    <lineage>
        <taxon>Bacteria</taxon>
        <taxon>Pseudomonadati</taxon>
        <taxon>Bdellovibrionota</taxon>
        <taxon>Bdellovibrionia</taxon>
        <taxon>Bdellovibrionales</taxon>
        <taxon>Pseudobdellovibrionaceae</taxon>
        <taxon>Micavibrio</taxon>
    </lineage>
</organism>
<evidence type="ECO:0000313" key="3">
    <source>
        <dbReference type="Proteomes" id="UP000011932"/>
    </source>
</evidence>
<dbReference type="OrthoDB" id="2080979at2"/>
<dbReference type="STRING" id="349215.A11S_234"/>
<sequence length="404" mass="47340">MIKIRKKKNSLLLEYSGDESSWVYEKITNESKVTIRKIFTFKNQDLLAENKPSDGSEHENYNNISFALGKMEGDYYKIEARILGLKHDLFLATDMRIDHKIFIAHRDISIFSRIDELISEPIVIGGNRQGAIPIEAFETLLLKFPNSTEVTHYARSRISMILEDYFETMTDAQEKLKKHLQKKPLSYSLERSLISNIYEYEIQKYEYIRDRIEEELGRKSTYSEDNWRDLMLHFILLIFPKYVAVLRNLHLKDFYSKKDKTTNRYADIALVDVNGNIDIIEIKQPFDNCLISNKAYRDNFLPKKELAGAIMQAEKYIFHLNKWGIDGEREITKKHANILPHGIELKITNPKALIILGRTKGLTAKQTFDLELIRRKYSNIMDIITYDDLLCRLNNIIEKLKNSP</sequence>
<reference evidence="2 3" key="1">
    <citation type="journal article" date="2013" name="ISME J.">
        <title>By their genes ye shall know them: genomic signatures of predatory bacteria.</title>
        <authorList>
            <person name="Pasternak Z."/>
            <person name="Pietrokovski S."/>
            <person name="Rotem O."/>
            <person name="Gophna U."/>
            <person name="Lurie-Weinberger M.N."/>
            <person name="Jurkevitch E."/>
        </authorList>
    </citation>
    <scope>NUCLEOTIDE SEQUENCE [LARGE SCALE GENOMIC DNA]</scope>
    <source>
        <strain evidence="2">EPB</strain>
    </source>
</reference>
<dbReference type="EMBL" id="CP003538">
    <property type="protein sequence ID" value="AGH97070.1"/>
    <property type="molecule type" value="Genomic_DNA"/>
</dbReference>
<evidence type="ECO:0000259" key="1">
    <source>
        <dbReference type="Pfam" id="PF14082"/>
    </source>
</evidence>
<name>M4VF17_9BACT</name>
<evidence type="ECO:0000313" key="2">
    <source>
        <dbReference type="EMBL" id="AGH97070.1"/>
    </source>
</evidence>
<proteinExistence type="predicted"/>
<dbReference type="RefSeq" id="WP_015466632.1">
    <property type="nucleotide sequence ID" value="NC_020812.1"/>
</dbReference>
<dbReference type="Proteomes" id="UP000011932">
    <property type="component" value="Chromosome"/>
</dbReference>